<keyword evidence="3" id="KW-1185">Reference proteome</keyword>
<feature type="transmembrane region" description="Helical" evidence="1">
    <location>
        <begin position="153"/>
        <end position="170"/>
    </location>
</feature>
<proteinExistence type="predicted"/>
<sequence length="222" mass="24884">MQQGKSVNSSTKLSQLILILSVLLIWFSLIAQFCISIPASLNQGRSIAGTLVMILSFFTIQVNLLAGLAMGALLLKPSTLAFFTRGYVIAGIALYITIVCLVSNTVLLGLVHLTGLALVADKLMHLINPILFVAYWLFFIPKEKLKWTQTLNWLWYPFFYFLYTIIRGTVNHWYPYPFINADKLGYSQVIVNSLFILGAFLILGLLFVAISRSMTAKSNYSK</sequence>
<dbReference type="RefSeq" id="WP_321565638.1">
    <property type="nucleotide sequence ID" value="NZ_CP139558.1"/>
</dbReference>
<accession>A0ABZ0TXK4</accession>
<feature type="transmembrane region" description="Helical" evidence="1">
    <location>
        <begin position="47"/>
        <end position="75"/>
    </location>
</feature>
<keyword evidence="1" id="KW-0472">Membrane</keyword>
<name>A0ABZ0TXK4_9SPHI</name>
<evidence type="ECO:0000256" key="1">
    <source>
        <dbReference type="SAM" id="Phobius"/>
    </source>
</evidence>
<keyword evidence="1" id="KW-0812">Transmembrane</keyword>
<feature type="transmembrane region" description="Helical" evidence="1">
    <location>
        <begin position="16"/>
        <end position="41"/>
    </location>
</feature>
<keyword evidence="1" id="KW-1133">Transmembrane helix</keyword>
<protein>
    <submittedName>
        <fullName evidence="2">Pr6Pr family membrane protein</fullName>
    </submittedName>
</protein>
<feature type="transmembrane region" description="Helical" evidence="1">
    <location>
        <begin position="87"/>
        <end position="111"/>
    </location>
</feature>
<organism evidence="2 3">
    <name type="scientific">Mucilaginibacter sabulilitoris</name>
    <dbReference type="NCBI Taxonomy" id="1173583"/>
    <lineage>
        <taxon>Bacteria</taxon>
        <taxon>Pseudomonadati</taxon>
        <taxon>Bacteroidota</taxon>
        <taxon>Sphingobacteriia</taxon>
        <taxon>Sphingobacteriales</taxon>
        <taxon>Sphingobacteriaceae</taxon>
        <taxon>Mucilaginibacter</taxon>
    </lineage>
</organism>
<dbReference type="NCBIfam" id="NF038065">
    <property type="entry name" value="Pr6Pr"/>
    <property type="match status" value="1"/>
</dbReference>
<gene>
    <name evidence="2" type="ORF">SNE25_13550</name>
</gene>
<dbReference type="Proteomes" id="UP001324380">
    <property type="component" value="Chromosome"/>
</dbReference>
<reference evidence="2 3" key="1">
    <citation type="submission" date="2023-11" db="EMBL/GenBank/DDBJ databases">
        <title>Analysis of the Genomes of Mucilaginibacter gossypii cycad 4 and M. sabulilitoris SNA2: microbes with the potential for plant growth promotion.</title>
        <authorList>
            <person name="Hirsch A.M."/>
            <person name="Humm E."/>
            <person name="Rubbi M."/>
            <person name="Del Vecchio G."/>
            <person name="Ha S.M."/>
            <person name="Pellegrini M."/>
            <person name="Gunsalus R.P."/>
        </authorList>
    </citation>
    <scope>NUCLEOTIDE SEQUENCE [LARGE SCALE GENOMIC DNA]</scope>
    <source>
        <strain evidence="2 3">SNA2</strain>
    </source>
</reference>
<feature type="transmembrane region" description="Helical" evidence="1">
    <location>
        <begin position="190"/>
        <end position="210"/>
    </location>
</feature>
<evidence type="ECO:0000313" key="3">
    <source>
        <dbReference type="Proteomes" id="UP001324380"/>
    </source>
</evidence>
<dbReference type="InterPro" id="IPR049713">
    <property type="entry name" value="Pr6Pr-like"/>
</dbReference>
<dbReference type="EMBL" id="CP139558">
    <property type="protein sequence ID" value="WPU96544.1"/>
    <property type="molecule type" value="Genomic_DNA"/>
</dbReference>
<evidence type="ECO:0000313" key="2">
    <source>
        <dbReference type="EMBL" id="WPU96544.1"/>
    </source>
</evidence>
<feature type="transmembrane region" description="Helical" evidence="1">
    <location>
        <begin position="123"/>
        <end position="141"/>
    </location>
</feature>